<sequence length="55" mass="5747">MSYQAPATLAASLFCRMARAPMDGPALRWGLRIAAVVPLAMGVLALAVLVVPLQP</sequence>
<feature type="transmembrane region" description="Helical" evidence="1">
    <location>
        <begin position="29"/>
        <end position="51"/>
    </location>
</feature>
<reference evidence="2" key="1">
    <citation type="journal article" date="2014" name="Int. J. Syst. Evol. Microbiol.">
        <title>Complete genome sequence of Corynebacterium casei LMG S-19264T (=DSM 44701T), isolated from a smear-ripened cheese.</title>
        <authorList>
            <consortium name="US DOE Joint Genome Institute (JGI-PGF)"/>
            <person name="Walter F."/>
            <person name="Albersmeier A."/>
            <person name="Kalinowski J."/>
            <person name="Ruckert C."/>
        </authorList>
    </citation>
    <scope>NUCLEOTIDE SEQUENCE</scope>
    <source>
        <strain evidence="2">CCM 7897</strain>
    </source>
</reference>
<protein>
    <submittedName>
        <fullName evidence="2">Uncharacterized protein</fullName>
    </submittedName>
</protein>
<keyword evidence="1" id="KW-1133">Transmembrane helix</keyword>
<accession>A0A917FFL6</accession>
<keyword evidence="1" id="KW-0812">Transmembrane</keyword>
<evidence type="ECO:0000313" key="2">
    <source>
        <dbReference type="EMBL" id="GGF76699.1"/>
    </source>
</evidence>
<reference evidence="2" key="2">
    <citation type="submission" date="2020-09" db="EMBL/GenBank/DDBJ databases">
        <authorList>
            <person name="Sun Q."/>
            <person name="Sedlacek I."/>
        </authorList>
    </citation>
    <scope>NUCLEOTIDE SEQUENCE</scope>
    <source>
        <strain evidence="2">CCM 7897</strain>
    </source>
</reference>
<evidence type="ECO:0000313" key="3">
    <source>
        <dbReference type="Proteomes" id="UP000606044"/>
    </source>
</evidence>
<dbReference type="EMBL" id="BMCT01000006">
    <property type="protein sequence ID" value="GGF76699.1"/>
    <property type="molecule type" value="Genomic_DNA"/>
</dbReference>
<dbReference type="RefSeq" id="WP_188582005.1">
    <property type="nucleotide sequence ID" value="NZ_BMCT01000006.1"/>
</dbReference>
<keyword evidence="3" id="KW-1185">Reference proteome</keyword>
<comment type="caution">
    <text evidence="2">The sequence shown here is derived from an EMBL/GenBank/DDBJ whole genome shotgun (WGS) entry which is preliminary data.</text>
</comment>
<dbReference type="AlphaFoldDB" id="A0A917FFL6"/>
<evidence type="ECO:0000256" key="1">
    <source>
        <dbReference type="SAM" id="Phobius"/>
    </source>
</evidence>
<name>A0A917FFL6_9HYPH</name>
<keyword evidence="1" id="KW-0472">Membrane</keyword>
<dbReference type="Proteomes" id="UP000606044">
    <property type="component" value="Unassembled WGS sequence"/>
</dbReference>
<organism evidence="2 3">
    <name type="scientific">Azorhizobium oxalatiphilum</name>
    <dbReference type="NCBI Taxonomy" id="980631"/>
    <lineage>
        <taxon>Bacteria</taxon>
        <taxon>Pseudomonadati</taxon>
        <taxon>Pseudomonadota</taxon>
        <taxon>Alphaproteobacteria</taxon>
        <taxon>Hyphomicrobiales</taxon>
        <taxon>Xanthobacteraceae</taxon>
        <taxon>Azorhizobium</taxon>
    </lineage>
</organism>
<proteinExistence type="predicted"/>
<gene>
    <name evidence="2" type="ORF">GCM10007301_40720</name>
</gene>